<dbReference type="GeneID" id="26628467"/>
<dbReference type="InterPro" id="IPR016473">
    <property type="entry name" value="dCMP_deaminase"/>
</dbReference>
<organism evidence="9 10">
    <name type="scientific">Vibrio phage ValKK3</name>
    <dbReference type="NCBI Taxonomy" id="1610855"/>
    <lineage>
        <taxon>Viruses</taxon>
        <taxon>Duplodnaviria</taxon>
        <taxon>Heunggongvirae</taxon>
        <taxon>Uroviricota</taxon>
        <taxon>Caudoviricetes</taxon>
        <taxon>Pantevenvirales</taxon>
        <taxon>Straboviridae</taxon>
        <taxon>Schizotequatrovirus</taxon>
        <taxon>Schizotequatrovirus valkk3</taxon>
    </lineage>
</organism>
<dbReference type="PIRSF" id="PIRSF006019">
    <property type="entry name" value="dCMP_deaminase"/>
    <property type="match status" value="1"/>
</dbReference>
<feature type="active site" description="Proton donor" evidence="6">
    <location>
        <position position="79"/>
    </location>
</feature>
<dbReference type="PROSITE" id="PS51747">
    <property type="entry name" value="CYT_DCMP_DEAMINASES_2"/>
    <property type="match status" value="1"/>
</dbReference>
<evidence type="ECO:0000256" key="1">
    <source>
        <dbReference type="ARBA" id="ARBA00001947"/>
    </source>
</evidence>
<dbReference type="CDD" id="cd01286">
    <property type="entry name" value="deoxycytidylate_deaminase"/>
    <property type="match status" value="1"/>
</dbReference>
<feature type="binding site" evidence="7">
    <location>
        <position position="77"/>
    </location>
    <ligand>
        <name>Zn(2+)</name>
        <dbReference type="ChEBI" id="CHEBI:29105"/>
        <note>catalytic</note>
    </ligand>
</feature>
<keyword evidence="4" id="KW-0378">Hydrolase</keyword>
<keyword evidence="3 7" id="KW-0479">Metal-binding</keyword>
<evidence type="ECO:0000256" key="2">
    <source>
        <dbReference type="ARBA" id="ARBA00006576"/>
    </source>
</evidence>
<dbReference type="GO" id="GO:0006220">
    <property type="term" value="P:pyrimidine nucleotide metabolic process"/>
    <property type="evidence" value="ECO:0007669"/>
    <property type="project" value="InterPro"/>
</dbReference>
<feature type="binding site" evidence="7">
    <location>
        <position position="105"/>
    </location>
    <ligand>
        <name>Zn(2+)</name>
        <dbReference type="ChEBI" id="CHEBI:29105"/>
        <note>catalytic</note>
    </ligand>
</feature>
<dbReference type="SUPFAM" id="SSF53927">
    <property type="entry name" value="Cytidine deaminase-like"/>
    <property type="match status" value="1"/>
</dbReference>
<dbReference type="Proteomes" id="UP000202888">
    <property type="component" value="Segment"/>
</dbReference>
<comment type="similarity">
    <text evidence="2">Belongs to the cytidine and deoxycytidylate deaminase family.</text>
</comment>
<evidence type="ECO:0000256" key="7">
    <source>
        <dbReference type="PIRSR" id="PIRSR006019-2"/>
    </source>
</evidence>
<accession>A0A0D4DBC9</accession>
<comment type="cofactor">
    <cofactor evidence="1 7">
        <name>Zn(2+)</name>
        <dbReference type="ChEBI" id="CHEBI:29105"/>
    </cofactor>
</comment>
<dbReference type="OrthoDB" id="10605at10239"/>
<dbReference type="InterPro" id="IPR035105">
    <property type="entry name" value="Deoxycytidylate_deaminase_dom"/>
</dbReference>
<dbReference type="Gene3D" id="3.40.140.10">
    <property type="entry name" value="Cytidine Deaminase, domain 2"/>
    <property type="match status" value="1"/>
</dbReference>
<feature type="domain" description="CMP/dCMP-type deaminase" evidence="8">
    <location>
        <begin position="3"/>
        <end position="144"/>
    </location>
</feature>
<dbReference type="Pfam" id="PF00383">
    <property type="entry name" value="dCMP_cyt_deam_1"/>
    <property type="match status" value="1"/>
</dbReference>
<dbReference type="GO" id="GO:0008270">
    <property type="term" value="F:zinc ion binding"/>
    <property type="evidence" value="ECO:0007669"/>
    <property type="project" value="InterPro"/>
</dbReference>
<evidence type="ECO:0000259" key="8">
    <source>
        <dbReference type="PROSITE" id="PS51747"/>
    </source>
</evidence>
<dbReference type="InterPro" id="IPR016192">
    <property type="entry name" value="APOBEC/CMP_deaminase_Zn-bd"/>
</dbReference>
<keyword evidence="5 7" id="KW-0862">Zinc</keyword>
<evidence type="ECO:0000256" key="6">
    <source>
        <dbReference type="PIRSR" id="PIRSR006019-1"/>
    </source>
</evidence>
<name>A0A0D4DBC9_9CAUD</name>
<keyword evidence="10" id="KW-1185">Reference proteome</keyword>
<dbReference type="GO" id="GO:0004132">
    <property type="term" value="F:dCMP deaminase activity"/>
    <property type="evidence" value="ECO:0007669"/>
    <property type="project" value="InterPro"/>
</dbReference>
<dbReference type="KEGG" id="vg:26628467"/>
<feature type="binding site" evidence="7">
    <location>
        <position position="108"/>
    </location>
    <ligand>
        <name>Zn(2+)</name>
        <dbReference type="ChEBI" id="CHEBI:29105"/>
        <note>catalytic</note>
    </ligand>
</feature>
<dbReference type="PANTHER" id="PTHR11086">
    <property type="entry name" value="DEOXYCYTIDYLATE DEAMINASE-RELATED"/>
    <property type="match status" value="1"/>
</dbReference>
<dbReference type="InterPro" id="IPR016193">
    <property type="entry name" value="Cytidine_deaminase-like"/>
</dbReference>
<evidence type="ECO:0000313" key="10">
    <source>
        <dbReference type="Proteomes" id="UP000202888"/>
    </source>
</evidence>
<dbReference type="PROSITE" id="PS00903">
    <property type="entry name" value="CYT_DCMP_DEAMINASES_1"/>
    <property type="match status" value="1"/>
</dbReference>
<dbReference type="PANTHER" id="PTHR11086:SF18">
    <property type="entry name" value="DEOXYCYTIDYLATE DEAMINASE"/>
    <property type="match status" value="1"/>
</dbReference>
<dbReference type="InterPro" id="IPR002125">
    <property type="entry name" value="CMP_dCMP_dom"/>
</dbReference>
<evidence type="ECO:0000256" key="4">
    <source>
        <dbReference type="ARBA" id="ARBA00022801"/>
    </source>
</evidence>
<evidence type="ECO:0000256" key="3">
    <source>
        <dbReference type="ARBA" id="ARBA00022723"/>
    </source>
</evidence>
<dbReference type="EMBL" id="KP671755">
    <property type="protein sequence ID" value="AJT60982.1"/>
    <property type="molecule type" value="Genomic_DNA"/>
</dbReference>
<evidence type="ECO:0000256" key="5">
    <source>
        <dbReference type="ARBA" id="ARBA00022833"/>
    </source>
</evidence>
<dbReference type="RefSeq" id="YP_009201244.1">
    <property type="nucleotide sequence ID" value="NC_028829.1"/>
</dbReference>
<proteinExistence type="inferred from homology"/>
<reference evidence="9 10" key="1">
    <citation type="journal article" date="2016" name="Genom Data">
        <title>Complete genome sequence of a giant Vibrio phage ValKK3 infecting Vibrio alginolyticus.</title>
        <authorList>
            <person name="Lal T.M."/>
            <person name="Sano M."/>
            <person name="Hatai K."/>
            <person name="Ransangan J."/>
        </authorList>
    </citation>
    <scope>NUCLEOTIDE SEQUENCE [LARGE SCALE GENOMIC DNA]</scope>
</reference>
<dbReference type="InterPro" id="IPR015517">
    <property type="entry name" value="dCMP_deaminase-rel"/>
</dbReference>
<protein>
    <submittedName>
        <fullName evidence="9">Deoxycytidylate deaminase</fullName>
    </submittedName>
</protein>
<evidence type="ECO:0000313" key="9">
    <source>
        <dbReference type="EMBL" id="AJT60982.1"/>
    </source>
</evidence>
<sequence length="150" mass="16751">MYPKNKSYYDLVYLDIAKSFAKKSTCKQKQVGAVIVKNDRIISHGYNGVPAGVTHCNKIEDYGDLSHREWSEIHEIHAEQNAICYAARAGISTEGATMYVTTSPCHNCAKLIVAAGIKILIVGSIYSGSQPDWWHWLDARGVKVIMFEDE</sequence>